<name>A0A428RKN0_9HYPO</name>
<organism evidence="2 3">
    <name type="scientific">Fusarium ambrosium</name>
    <dbReference type="NCBI Taxonomy" id="131363"/>
    <lineage>
        <taxon>Eukaryota</taxon>
        <taxon>Fungi</taxon>
        <taxon>Dikarya</taxon>
        <taxon>Ascomycota</taxon>
        <taxon>Pezizomycotina</taxon>
        <taxon>Sordariomycetes</taxon>
        <taxon>Hypocreomycetidae</taxon>
        <taxon>Hypocreales</taxon>
        <taxon>Nectriaceae</taxon>
        <taxon>Fusarium</taxon>
        <taxon>Fusarium solani species complex</taxon>
    </lineage>
</organism>
<feature type="compositionally biased region" description="Low complexity" evidence="1">
    <location>
        <begin position="70"/>
        <end position="82"/>
    </location>
</feature>
<reference evidence="2 3" key="1">
    <citation type="submission" date="2017-06" db="EMBL/GenBank/DDBJ databases">
        <title>Cmopartive genomic analysis of Ambrosia Fusariam Clade fungi.</title>
        <authorList>
            <person name="Stajich J.E."/>
            <person name="Carrillo J."/>
            <person name="Kijimoto T."/>
            <person name="Eskalen A."/>
            <person name="O'Donnell K."/>
            <person name="Kasson M."/>
        </authorList>
    </citation>
    <scope>NUCLEOTIDE SEQUENCE [LARGE SCALE GENOMIC DNA]</scope>
    <source>
        <strain evidence="2 3">NRRL 20438</strain>
    </source>
</reference>
<keyword evidence="3" id="KW-1185">Reference proteome</keyword>
<protein>
    <submittedName>
        <fullName evidence="2">Uncharacterized protein</fullName>
    </submittedName>
</protein>
<gene>
    <name evidence="2" type="ORF">CDV31_017288</name>
</gene>
<evidence type="ECO:0000313" key="2">
    <source>
        <dbReference type="EMBL" id="RSL78066.1"/>
    </source>
</evidence>
<feature type="compositionally biased region" description="Polar residues" evidence="1">
    <location>
        <begin position="108"/>
        <end position="121"/>
    </location>
</feature>
<proteinExistence type="predicted"/>
<feature type="region of interest" description="Disordered" evidence="1">
    <location>
        <begin position="1"/>
        <end position="141"/>
    </location>
</feature>
<sequence length="141" mass="14779">PFEAYAKAPHYAGTMQPGIFKQAPDHRVQQGAGTSGTPYAHKAEGRLSPAPAPAPAHGHGGLKRPLTALSSRRSSRGQSQGQNNPSAPPAPPPHRQMTRAGLKGLQMSLGNTSLQGSSASHSHFAACEQDLDSPYRVASRQ</sequence>
<evidence type="ECO:0000313" key="3">
    <source>
        <dbReference type="Proteomes" id="UP000288429"/>
    </source>
</evidence>
<evidence type="ECO:0000256" key="1">
    <source>
        <dbReference type="SAM" id="MobiDB-lite"/>
    </source>
</evidence>
<feature type="non-terminal residue" evidence="2">
    <location>
        <position position="1"/>
    </location>
</feature>
<dbReference type="Proteomes" id="UP000288429">
    <property type="component" value="Unassembled WGS sequence"/>
</dbReference>
<accession>A0A428RKN0</accession>
<comment type="caution">
    <text evidence="2">The sequence shown here is derived from an EMBL/GenBank/DDBJ whole genome shotgun (WGS) entry which is preliminary data.</text>
</comment>
<dbReference type="EMBL" id="NIZV01001036">
    <property type="protein sequence ID" value="RSL78066.1"/>
    <property type="molecule type" value="Genomic_DNA"/>
</dbReference>
<dbReference type="AlphaFoldDB" id="A0A428RKN0"/>